<dbReference type="GeneID" id="23679190"/>
<accession>A0A0A1IX45</accession>
<dbReference type="RefSeq" id="YP_009124334.1">
    <property type="nucleotide sequence ID" value="NC_026586.1"/>
</dbReference>
<sequence>MNAAENLFTGFEDLGDDFATVAITDEAPKTLEDVSMGARPNSRKEVKLYRDKCTKCAGTGLYRGPSSYGRACFACGGVGYKEYKTSPEQRAKSRAKAAEKRAEKICSAAQERDLKIKAFEAAHPDIIEWWTGNSFSFAQSLQESLYKYGSLTENQIAAAKRAIENLAKYREKVAAQEAAAPTLDISGIEKAFEKAKESGIKRPKIRLAGEGEEPLIVVVKEASAHSRNAGSLYVLGDIYLGRITNGKFIKSRDCTDTEHDDVLKMFEKPMESAVAYGRKTGQCSCCGRELTNHASIEMGIGPICAGKFFG</sequence>
<proteinExistence type="predicted"/>
<protein>
    <submittedName>
        <fullName evidence="1">Uncharacterized protein</fullName>
    </submittedName>
</protein>
<gene>
    <name evidence="1" type="primary">ORF31</name>
</gene>
<evidence type="ECO:0000313" key="2">
    <source>
        <dbReference type="Proteomes" id="UP000030228"/>
    </source>
</evidence>
<reference evidence="1 2" key="1">
    <citation type="journal article" date="2015" name="PLoS ONE">
        <title>Investigation of a Large Collection of Pseudomonas aeruginosa Bacteriophages Collected from a Single Environmental Source in Abidjan, Cote d'Ivoire.</title>
        <authorList>
            <person name="Essoh C."/>
            <person name="Latino L."/>
            <person name="Midoux C."/>
            <person name="Blouin Y."/>
            <person name="Loukou G."/>
            <person name="Nguetta S.P."/>
            <person name="Lathro S."/>
            <person name="Cablanmian A."/>
            <person name="Kouassi A.K."/>
            <person name="Vergnaud G."/>
            <person name="Pourcel C."/>
        </authorList>
    </citation>
    <scope>NUCLEOTIDE SEQUENCE [LARGE SCALE GENOMIC DNA]</scope>
    <source>
        <strain evidence="1">Ab27</strain>
    </source>
</reference>
<dbReference type="EMBL" id="LN610579">
    <property type="protein sequence ID" value="CEF89817.1"/>
    <property type="molecule type" value="Genomic_DNA"/>
</dbReference>
<dbReference type="InterPro" id="IPR046053">
    <property type="entry name" value="DUF6011"/>
</dbReference>
<evidence type="ECO:0000313" key="1">
    <source>
        <dbReference type="EMBL" id="CEF89817.1"/>
    </source>
</evidence>
<dbReference type="Proteomes" id="UP000030228">
    <property type="component" value="Genome"/>
</dbReference>
<name>A0A0A1IX45_9CAUD</name>
<dbReference type="KEGG" id="vg:23679190"/>
<organism evidence="1 2">
    <name type="scientific">Pseudomonas phage vB_PaeM_PAO1_Ab27</name>
    <dbReference type="NCBI Taxonomy" id="1548907"/>
    <lineage>
        <taxon>Viruses</taxon>
        <taxon>Duplodnaviria</taxon>
        <taxon>Heunggongvirae</taxon>
        <taxon>Uroviricota</taxon>
        <taxon>Caudoviricetes</taxon>
        <taxon>Lindbergviridae</taxon>
        <taxon>Pbunavirus</taxon>
        <taxon>Pbunavirus LS1</taxon>
    </lineage>
</organism>
<dbReference type="Pfam" id="PF19474">
    <property type="entry name" value="DUF6011"/>
    <property type="match status" value="1"/>
</dbReference>